<organism evidence="1 2">
    <name type="scientific">Kineococcus aurantiacus</name>
    <dbReference type="NCBI Taxonomy" id="37633"/>
    <lineage>
        <taxon>Bacteria</taxon>
        <taxon>Bacillati</taxon>
        <taxon>Actinomycetota</taxon>
        <taxon>Actinomycetes</taxon>
        <taxon>Kineosporiales</taxon>
        <taxon>Kineosporiaceae</taxon>
        <taxon>Kineococcus</taxon>
    </lineage>
</organism>
<dbReference type="Proteomes" id="UP000521922">
    <property type="component" value="Unassembled WGS sequence"/>
</dbReference>
<sequence>MTSPDRAAQEFAGGMRTAMVELSWRSYEPRPGEFNTNYISYKKGEVRKLREAGLKVSLGLGTHYAPDWVKAMPNSALVDQYGTKSSSVNLVFNRKLRDAANVYMNRVDADLGFENFYGLRVTSGGKSELVYPGTGSYYAFDVNAQGGADLPATMARNPLPGWKPGTTGTDPAQVLKWKNWYIGGLVDVARWQMNRAASLGFRGHYQLLMPGYGARPSAVTGAVSKALPDGIVGVGAAWTEIAAAFKGRGDVTLYATGVADNSGGNGICQSTDASVALAAQETAYWSSARWLTRIARENGLKVSGENPGYNMPEKLNAQYVNTSSTGMMSVAVSMAKSCDFETFYWAHDSRLFDGTVSFSTYSSRVKAVGGQNATLAWPSVP</sequence>
<evidence type="ECO:0000313" key="1">
    <source>
        <dbReference type="EMBL" id="NYD21003.1"/>
    </source>
</evidence>
<keyword evidence="2" id="KW-1185">Reference proteome</keyword>
<dbReference type="Gene3D" id="3.20.20.80">
    <property type="entry name" value="Glycosidases"/>
    <property type="match status" value="1"/>
</dbReference>
<name>A0A7Y9AS70_9ACTN</name>
<accession>A0A7Y9AS70</accession>
<protein>
    <recommendedName>
        <fullName evidence="3">Glycoside hydrolase family 42 N-terminal domain-containing protein</fullName>
    </recommendedName>
</protein>
<proteinExistence type="predicted"/>
<reference evidence="1 2" key="1">
    <citation type="submission" date="2020-07" db="EMBL/GenBank/DDBJ databases">
        <title>Sequencing the genomes of 1000 actinobacteria strains.</title>
        <authorList>
            <person name="Klenk H.-P."/>
        </authorList>
    </citation>
    <scope>NUCLEOTIDE SEQUENCE [LARGE SCALE GENOMIC DNA]</scope>
    <source>
        <strain evidence="1 2">DSM 7487</strain>
    </source>
</reference>
<evidence type="ECO:0008006" key="3">
    <source>
        <dbReference type="Google" id="ProtNLM"/>
    </source>
</evidence>
<gene>
    <name evidence="1" type="ORF">BJ968_000543</name>
</gene>
<dbReference type="InterPro" id="IPR017853">
    <property type="entry name" value="GH"/>
</dbReference>
<evidence type="ECO:0000313" key="2">
    <source>
        <dbReference type="Proteomes" id="UP000521922"/>
    </source>
</evidence>
<comment type="caution">
    <text evidence="1">The sequence shown here is derived from an EMBL/GenBank/DDBJ whole genome shotgun (WGS) entry which is preliminary data.</text>
</comment>
<dbReference type="RefSeq" id="WP_179748997.1">
    <property type="nucleotide sequence ID" value="NZ_BAAAGN010000038.1"/>
</dbReference>
<dbReference type="SUPFAM" id="SSF51445">
    <property type="entry name" value="(Trans)glycosidases"/>
    <property type="match status" value="1"/>
</dbReference>
<dbReference type="EMBL" id="JACCBB010000001">
    <property type="protein sequence ID" value="NYD21003.1"/>
    <property type="molecule type" value="Genomic_DNA"/>
</dbReference>
<dbReference type="AlphaFoldDB" id="A0A7Y9AS70"/>